<organism evidence="3 4">
    <name type="scientific">Cyclostephanos tholiformis</name>
    <dbReference type="NCBI Taxonomy" id="382380"/>
    <lineage>
        <taxon>Eukaryota</taxon>
        <taxon>Sar</taxon>
        <taxon>Stramenopiles</taxon>
        <taxon>Ochrophyta</taxon>
        <taxon>Bacillariophyta</taxon>
        <taxon>Coscinodiscophyceae</taxon>
        <taxon>Thalassiosirophycidae</taxon>
        <taxon>Stephanodiscales</taxon>
        <taxon>Stephanodiscaceae</taxon>
        <taxon>Cyclostephanos</taxon>
    </lineage>
</organism>
<sequence>MNNGTALADFARDVISRTGDGLLVGGIDVDDVVVLCGFLVAKYAVADISIPARLSPSSEVDEAWHRLLLYPVVYDVACRRAHELAGRIVGEVDDGGNYSPYAYAEEYPGVVDHSPNAANDPAPAKEQRRRAAVHEMNRLGLIPSSTAPASTPPPPRTGRYRANVCTPPDAPCNKRARLTNGDGLHCDDAAAAAAEEEAEEEEAEEEQQDEEEADEERADEGQAAAEEADEEDVEEGSAEEERSLEEERALEKERAEEKGATGNVSPSDEPLTIQVKDQCGEVTMFKVKSHQTAFGKIMHAYAKRKGVRADILRFMLDGETIHPWDTCADLELEDDDQVDVILIQAGC</sequence>
<evidence type="ECO:0000313" key="3">
    <source>
        <dbReference type="EMBL" id="KAL3809077.1"/>
    </source>
</evidence>
<comment type="caution">
    <text evidence="3">The sequence shown here is derived from an EMBL/GenBank/DDBJ whole genome shotgun (WGS) entry which is preliminary data.</text>
</comment>
<name>A0ABD3R9N6_9STRA</name>
<evidence type="ECO:0000259" key="2">
    <source>
        <dbReference type="PROSITE" id="PS50053"/>
    </source>
</evidence>
<feature type="region of interest" description="Disordered" evidence="1">
    <location>
        <begin position="190"/>
        <end position="272"/>
    </location>
</feature>
<evidence type="ECO:0000256" key="1">
    <source>
        <dbReference type="SAM" id="MobiDB-lite"/>
    </source>
</evidence>
<dbReference type="EMBL" id="JALLPB020000443">
    <property type="protein sequence ID" value="KAL3809077.1"/>
    <property type="molecule type" value="Genomic_DNA"/>
</dbReference>
<dbReference type="InterPro" id="IPR029071">
    <property type="entry name" value="Ubiquitin-like_domsf"/>
</dbReference>
<accession>A0ABD3R9N6</accession>
<evidence type="ECO:0000313" key="4">
    <source>
        <dbReference type="Proteomes" id="UP001530377"/>
    </source>
</evidence>
<dbReference type="Pfam" id="PF11976">
    <property type="entry name" value="Rad60-SLD"/>
    <property type="match status" value="1"/>
</dbReference>
<protein>
    <recommendedName>
        <fullName evidence="2">Ubiquitin-like domain-containing protein</fullName>
    </recommendedName>
</protein>
<gene>
    <name evidence="3" type="ORF">ACHAXA_007862</name>
</gene>
<feature type="region of interest" description="Disordered" evidence="1">
    <location>
        <begin position="112"/>
        <end position="171"/>
    </location>
</feature>
<proteinExistence type="predicted"/>
<dbReference type="SUPFAM" id="SSF54236">
    <property type="entry name" value="Ubiquitin-like"/>
    <property type="match status" value="1"/>
</dbReference>
<dbReference type="CDD" id="cd01763">
    <property type="entry name" value="Ubl_SUMO_like"/>
    <property type="match status" value="1"/>
</dbReference>
<dbReference type="Gene3D" id="3.10.20.90">
    <property type="entry name" value="Phosphatidylinositol 3-kinase Catalytic Subunit, Chain A, domain 1"/>
    <property type="match status" value="1"/>
</dbReference>
<feature type="compositionally biased region" description="Acidic residues" evidence="1">
    <location>
        <begin position="226"/>
        <end position="238"/>
    </location>
</feature>
<dbReference type="PROSITE" id="PS50053">
    <property type="entry name" value="UBIQUITIN_2"/>
    <property type="match status" value="1"/>
</dbReference>
<dbReference type="Proteomes" id="UP001530377">
    <property type="component" value="Unassembled WGS sequence"/>
</dbReference>
<dbReference type="AlphaFoldDB" id="A0ABD3R9N6"/>
<reference evidence="3 4" key="1">
    <citation type="submission" date="2024-10" db="EMBL/GenBank/DDBJ databases">
        <title>Updated reference genomes for cyclostephanoid diatoms.</title>
        <authorList>
            <person name="Roberts W.R."/>
            <person name="Alverson A.J."/>
        </authorList>
    </citation>
    <scope>NUCLEOTIDE SEQUENCE [LARGE SCALE GENOMIC DNA]</scope>
    <source>
        <strain evidence="3 4">AJA228-03</strain>
    </source>
</reference>
<dbReference type="InterPro" id="IPR000626">
    <property type="entry name" value="Ubiquitin-like_dom"/>
</dbReference>
<dbReference type="PANTHER" id="PTHR10562">
    <property type="entry name" value="SMALL UBIQUITIN-RELATED MODIFIER"/>
    <property type="match status" value="1"/>
</dbReference>
<feature type="compositionally biased region" description="Basic and acidic residues" evidence="1">
    <location>
        <begin position="239"/>
        <end position="259"/>
    </location>
</feature>
<feature type="compositionally biased region" description="Acidic residues" evidence="1">
    <location>
        <begin position="194"/>
        <end position="218"/>
    </location>
</feature>
<feature type="domain" description="Ubiquitin-like" evidence="2">
    <location>
        <begin position="271"/>
        <end position="347"/>
    </location>
</feature>
<keyword evidence="4" id="KW-1185">Reference proteome</keyword>
<dbReference type="InterPro" id="IPR022617">
    <property type="entry name" value="Rad60/SUMO-like_dom"/>
</dbReference>